<organism evidence="8 9">
    <name type="scientific">Dialister hominis</name>
    <dbReference type="NCBI Taxonomy" id="2582419"/>
    <lineage>
        <taxon>Bacteria</taxon>
        <taxon>Bacillati</taxon>
        <taxon>Bacillota</taxon>
        <taxon>Negativicutes</taxon>
        <taxon>Veillonellales</taxon>
        <taxon>Veillonellaceae</taxon>
        <taxon>Dialister</taxon>
    </lineage>
</organism>
<keyword evidence="9" id="KW-1185">Reference proteome</keyword>
<name>A0A8E4BQQ0_9FIRM</name>
<dbReference type="EMBL" id="AP019697">
    <property type="protein sequence ID" value="BBK24577.1"/>
    <property type="molecule type" value="Genomic_DNA"/>
</dbReference>
<dbReference type="PANTHER" id="PTHR38459:SF1">
    <property type="entry name" value="PROPHAGE BACTOPRENOL-LINKED GLUCOSE TRANSLOCASE HOMOLOG"/>
    <property type="match status" value="1"/>
</dbReference>
<proteinExistence type="inferred from homology"/>
<dbReference type="RefSeq" id="WP_022382823.1">
    <property type="nucleotide sequence ID" value="NZ_AP019697.1"/>
</dbReference>
<reference evidence="9" key="1">
    <citation type="submission" date="2019-05" db="EMBL/GenBank/DDBJ databases">
        <title>Complete genome sequencing of Dialister sp. strain 5BBH33.</title>
        <authorList>
            <person name="Sakamoto M."/>
            <person name="Murakami T."/>
            <person name="Mori H."/>
        </authorList>
    </citation>
    <scope>NUCLEOTIDE SEQUENCE [LARGE SCALE GENOMIC DNA]</scope>
    <source>
        <strain evidence="9">5BBH33</strain>
    </source>
</reference>
<gene>
    <name evidence="8" type="ORF">Dia5BBH33_05120</name>
</gene>
<feature type="domain" description="GtrA/DPMS transmembrane" evidence="7">
    <location>
        <begin position="21"/>
        <end position="133"/>
    </location>
</feature>
<comment type="similarity">
    <text evidence="2">Belongs to the GtrA family.</text>
</comment>
<dbReference type="AlphaFoldDB" id="A0A8E4BQQ0"/>
<dbReference type="InterPro" id="IPR007267">
    <property type="entry name" value="GtrA_DPMS_TM"/>
</dbReference>
<evidence type="ECO:0000259" key="7">
    <source>
        <dbReference type="Pfam" id="PF04138"/>
    </source>
</evidence>
<dbReference type="Pfam" id="PF04138">
    <property type="entry name" value="GtrA_DPMS_TM"/>
    <property type="match status" value="1"/>
</dbReference>
<keyword evidence="3 6" id="KW-0812">Transmembrane</keyword>
<evidence type="ECO:0000256" key="2">
    <source>
        <dbReference type="ARBA" id="ARBA00009399"/>
    </source>
</evidence>
<feature type="transmembrane region" description="Helical" evidence="6">
    <location>
        <begin position="20"/>
        <end position="40"/>
    </location>
</feature>
<dbReference type="GeneID" id="92715731"/>
<dbReference type="PANTHER" id="PTHR38459">
    <property type="entry name" value="PROPHAGE BACTOPRENOL-LINKED GLUCOSE TRANSLOCASE HOMOLOG"/>
    <property type="match status" value="1"/>
</dbReference>
<keyword evidence="5 6" id="KW-0472">Membrane</keyword>
<evidence type="ECO:0000256" key="4">
    <source>
        <dbReference type="ARBA" id="ARBA00022989"/>
    </source>
</evidence>
<dbReference type="GO" id="GO:0000271">
    <property type="term" value="P:polysaccharide biosynthetic process"/>
    <property type="evidence" value="ECO:0007669"/>
    <property type="project" value="InterPro"/>
</dbReference>
<evidence type="ECO:0000256" key="5">
    <source>
        <dbReference type="ARBA" id="ARBA00023136"/>
    </source>
</evidence>
<dbReference type="OrthoDB" id="9807815at2"/>
<feature type="transmembrane region" description="Helical" evidence="6">
    <location>
        <begin position="84"/>
        <end position="103"/>
    </location>
</feature>
<evidence type="ECO:0000256" key="1">
    <source>
        <dbReference type="ARBA" id="ARBA00004141"/>
    </source>
</evidence>
<comment type="subcellular location">
    <subcellularLocation>
        <location evidence="1">Membrane</location>
        <topology evidence="1">Multi-pass membrane protein</topology>
    </subcellularLocation>
</comment>
<feature type="transmembrane region" description="Helical" evidence="6">
    <location>
        <begin position="109"/>
        <end position="128"/>
    </location>
</feature>
<protein>
    <recommendedName>
        <fullName evidence="7">GtrA/DPMS transmembrane domain-containing protein</fullName>
    </recommendedName>
</protein>
<sequence>MIKKLILKYFPSEERFWEVFRFLLVGGGCFVLEYVLLYTLTEYGGLPPLYSAPIAFTVSLILNYFLCVSFVFHAEHQSRSQVVLFVVTSLMGLGINQVTMWIFIDLVGIWYMFAKVIASAIVMIWNYFTKRFILHH</sequence>
<dbReference type="Proteomes" id="UP000320585">
    <property type="component" value="Chromosome"/>
</dbReference>
<evidence type="ECO:0000256" key="3">
    <source>
        <dbReference type="ARBA" id="ARBA00022692"/>
    </source>
</evidence>
<evidence type="ECO:0000313" key="8">
    <source>
        <dbReference type="EMBL" id="BBK24577.1"/>
    </source>
</evidence>
<evidence type="ECO:0000313" key="9">
    <source>
        <dbReference type="Proteomes" id="UP000320585"/>
    </source>
</evidence>
<accession>A0A8E4BQQ0</accession>
<dbReference type="KEGG" id="dho:Dia5BBH33_05120"/>
<keyword evidence="4 6" id="KW-1133">Transmembrane helix</keyword>
<dbReference type="InterPro" id="IPR051401">
    <property type="entry name" value="GtrA_CellWall_Glycosyl"/>
</dbReference>
<feature type="transmembrane region" description="Helical" evidence="6">
    <location>
        <begin position="52"/>
        <end position="72"/>
    </location>
</feature>
<evidence type="ECO:0000256" key="6">
    <source>
        <dbReference type="SAM" id="Phobius"/>
    </source>
</evidence>
<dbReference type="GO" id="GO:0005886">
    <property type="term" value="C:plasma membrane"/>
    <property type="evidence" value="ECO:0007669"/>
    <property type="project" value="TreeGrafter"/>
</dbReference>